<protein>
    <recommendedName>
        <fullName evidence="6">RNA polymerase sigma factor</fullName>
    </recommendedName>
</protein>
<name>A0A5J4FAI6_MICAE</name>
<keyword evidence="3 6" id="KW-0731">Sigma factor</keyword>
<dbReference type="InterPro" id="IPR017848">
    <property type="entry name" value="RNA_pol_sigma_RpoD/SigA_cyanob"/>
</dbReference>
<dbReference type="InterPro" id="IPR007624">
    <property type="entry name" value="RNA_pol_sigma70_r3"/>
</dbReference>
<dbReference type="Gene3D" id="1.20.120.1810">
    <property type="match status" value="1"/>
</dbReference>
<dbReference type="AlphaFoldDB" id="A0A5J4FAI6"/>
<proteinExistence type="inferred from homology"/>
<dbReference type="InterPro" id="IPR013325">
    <property type="entry name" value="RNA_pol_sigma_r2"/>
</dbReference>
<dbReference type="PRINTS" id="PR00046">
    <property type="entry name" value="SIGMA70FCT"/>
</dbReference>
<keyword evidence="2 6" id="KW-0805">Transcription regulation</keyword>
<dbReference type="GO" id="GO:0016987">
    <property type="term" value="F:sigma factor activity"/>
    <property type="evidence" value="ECO:0007669"/>
    <property type="project" value="UniProtKB-KW"/>
</dbReference>
<accession>A0A5J4FAI6</accession>
<evidence type="ECO:0000313" key="10">
    <source>
        <dbReference type="Proteomes" id="UP000376575"/>
    </source>
</evidence>
<comment type="similarity">
    <text evidence="1 6">Belongs to the sigma-70 factor family.</text>
</comment>
<dbReference type="InterPro" id="IPR050239">
    <property type="entry name" value="Sigma-70_RNA_pol_init_factors"/>
</dbReference>
<dbReference type="GO" id="GO:0006352">
    <property type="term" value="P:DNA-templated transcription initiation"/>
    <property type="evidence" value="ECO:0007669"/>
    <property type="project" value="InterPro"/>
</dbReference>
<evidence type="ECO:0000256" key="1">
    <source>
        <dbReference type="ARBA" id="ARBA00007788"/>
    </source>
</evidence>
<dbReference type="EMBL" id="BJKP01000030">
    <property type="protein sequence ID" value="GEA28306.1"/>
    <property type="molecule type" value="Genomic_DNA"/>
</dbReference>
<dbReference type="PROSITE" id="PS00716">
    <property type="entry name" value="SIGMA70_2"/>
    <property type="match status" value="1"/>
</dbReference>
<dbReference type="InterPro" id="IPR036388">
    <property type="entry name" value="WH-like_DNA-bd_sf"/>
</dbReference>
<dbReference type="PROSITE" id="PS00715">
    <property type="entry name" value="SIGMA70_1"/>
    <property type="match status" value="1"/>
</dbReference>
<evidence type="ECO:0000313" key="9">
    <source>
        <dbReference type="EMBL" id="GEA28306.1"/>
    </source>
</evidence>
<comment type="caution">
    <text evidence="9">The sequence shown here is derived from an EMBL/GenBank/DDBJ whole genome shotgun (WGS) entry which is preliminary data.</text>
</comment>
<dbReference type="PANTHER" id="PTHR30603:SF60">
    <property type="entry name" value="RNA POLYMERASE SIGMA FACTOR RPOD"/>
    <property type="match status" value="1"/>
</dbReference>
<keyword evidence="5 6" id="KW-0804">Transcription</keyword>
<dbReference type="InterPro" id="IPR014284">
    <property type="entry name" value="RNA_pol_sigma-70_dom"/>
</dbReference>
<dbReference type="Pfam" id="PF00140">
    <property type="entry name" value="Sigma70_r1_2"/>
    <property type="match status" value="1"/>
</dbReference>
<reference evidence="9 10" key="1">
    <citation type="journal article" date="2019" name="FEMS Microbiol. Lett.">
        <title>A novel salt-tolerant genotype illuminates the sucrose gene evolution in freshwater bloom-forming cyanobacterium Microcystis aeruginosa.</title>
        <authorList>
            <person name="Tanabe Y."/>
            <person name="Yamaguchi H."/>
            <person name="Sano T."/>
            <person name="Kawachi M."/>
        </authorList>
    </citation>
    <scope>NUCLEOTIDE SEQUENCE [LARGE SCALE GENOMIC DNA]</scope>
    <source>
        <strain evidence="9 10">NIES-4325</strain>
    </source>
</reference>
<dbReference type="PANTHER" id="PTHR30603">
    <property type="entry name" value="RNA POLYMERASE SIGMA FACTOR RPO"/>
    <property type="match status" value="1"/>
</dbReference>
<dbReference type="Proteomes" id="UP000376575">
    <property type="component" value="Unassembled WGS sequence"/>
</dbReference>
<evidence type="ECO:0000256" key="3">
    <source>
        <dbReference type="ARBA" id="ARBA00023082"/>
    </source>
</evidence>
<evidence type="ECO:0000259" key="8">
    <source>
        <dbReference type="PROSITE" id="PS00716"/>
    </source>
</evidence>
<dbReference type="SUPFAM" id="SSF88659">
    <property type="entry name" value="Sigma3 and sigma4 domains of RNA polymerase sigma factors"/>
    <property type="match status" value="2"/>
</dbReference>
<keyword evidence="4 6" id="KW-0238">DNA-binding</keyword>
<dbReference type="RefSeq" id="WP_151696764.1">
    <property type="nucleotide sequence ID" value="NZ_BJKP01000030.1"/>
</dbReference>
<evidence type="ECO:0000256" key="4">
    <source>
        <dbReference type="ARBA" id="ARBA00023125"/>
    </source>
</evidence>
<dbReference type="NCBIfam" id="NF005785">
    <property type="entry name" value="PRK07598.1"/>
    <property type="match status" value="1"/>
</dbReference>
<dbReference type="Pfam" id="PF04539">
    <property type="entry name" value="Sigma70_r3"/>
    <property type="match status" value="1"/>
</dbReference>
<dbReference type="CDD" id="cd06171">
    <property type="entry name" value="Sigma70_r4"/>
    <property type="match status" value="1"/>
</dbReference>
<sequence length="414" mass="47290">MSAINPSMLETEFISPSFSALKLKENSIDRDEDFLGSDLEDDLVSSPEKSYNKGTTTDLVRLYLKDIGRVPLLKRDEEVEQAQQVQRHLSLLELCATAVKQGDAQVQQFVKLIEIRDRLTAQLVHRPSLERWAKTAKISVSELKNALKIGKQRWAHLAGLEVGELEEIITLGTCAKEQMIKANLRLVVSVAKKYQNRGLELLDLIQEGTLGLERAVEKFDPTKGYRFSTYAYWWIRQGITRAIATQSRIIRLPVHITEKLNRIKKAQTKISQMRGRTASVEEIAQELALTPEAVRELLMKVPRSVSLEIKVGKEKDTELLDLLETEALSSENHLVYESLQRDIRELLADLTAREREVIELRYGFLDGKSHSLADIGRTLELSRERVRQIELKALQKLRQSGRGHQIRDYFEALI</sequence>
<dbReference type="NCBIfam" id="TIGR02937">
    <property type="entry name" value="sigma70-ECF"/>
    <property type="match status" value="1"/>
</dbReference>
<dbReference type="InterPro" id="IPR007630">
    <property type="entry name" value="RNA_pol_sigma70_r4"/>
</dbReference>
<evidence type="ECO:0000256" key="5">
    <source>
        <dbReference type="ARBA" id="ARBA00023163"/>
    </source>
</evidence>
<evidence type="ECO:0000259" key="7">
    <source>
        <dbReference type="PROSITE" id="PS00715"/>
    </source>
</evidence>
<dbReference type="Pfam" id="PF04542">
    <property type="entry name" value="Sigma70_r2"/>
    <property type="match status" value="1"/>
</dbReference>
<gene>
    <name evidence="9" type="primary">sigA2_4</name>
    <name evidence="9" type="ORF">MiAbW_02880</name>
</gene>
<organism evidence="9 10">
    <name type="scientific">Microcystis aeruginosa NIES-4325</name>
    <dbReference type="NCBI Taxonomy" id="2569534"/>
    <lineage>
        <taxon>Bacteria</taxon>
        <taxon>Bacillati</taxon>
        <taxon>Cyanobacteriota</taxon>
        <taxon>Cyanophyceae</taxon>
        <taxon>Oscillatoriophycideae</taxon>
        <taxon>Chroococcales</taxon>
        <taxon>Microcystaceae</taxon>
        <taxon>Microcystis</taxon>
    </lineage>
</organism>
<comment type="function">
    <text evidence="6">Sigma factors are initiation factors that promote the attachment of RNA polymerase to specific initiation sites and are then released.</text>
</comment>
<dbReference type="PROSITE" id="PS50096">
    <property type="entry name" value="IQ"/>
    <property type="match status" value="1"/>
</dbReference>
<dbReference type="InterPro" id="IPR007627">
    <property type="entry name" value="RNA_pol_sigma70_r2"/>
</dbReference>
<feature type="domain" description="RNA polymerase sigma-70" evidence="8">
    <location>
        <begin position="371"/>
        <end position="397"/>
    </location>
</feature>
<dbReference type="NCBIfam" id="TIGR02997">
    <property type="entry name" value="Sig70-cyanoRpoD"/>
    <property type="match status" value="1"/>
</dbReference>
<dbReference type="InterPro" id="IPR013324">
    <property type="entry name" value="RNA_pol_sigma_r3/r4-like"/>
</dbReference>
<dbReference type="InterPro" id="IPR000943">
    <property type="entry name" value="RNA_pol_sigma70"/>
</dbReference>
<evidence type="ECO:0000256" key="6">
    <source>
        <dbReference type="RuleBase" id="RU362124"/>
    </source>
</evidence>
<dbReference type="GO" id="GO:0003677">
    <property type="term" value="F:DNA binding"/>
    <property type="evidence" value="ECO:0007669"/>
    <property type="project" value="UniProtKB-KW"/>
</dbReference>
<dbReference type="Gene3D" id="1.10.10.10">
    <property type="entry name" value="Winged helix-like DNA-binding domain superfamily/Winged helix DNA-binding domain"/>
    <property type="match status" value="2"/>
</dbReference>
<evidence type="ECO:0000256" key="2">
    <source>
        <dbReference type="ARBA" id="ARBA00023015"/>
    </source>
</evidence>
<dbReference type="Pfam" id="PF04545">
    <property type="entry name" value="Sigma70_r4"/>
    <property type="match status" value="1"/>
</dbReference>
<dbReference type="InterPro" id="IPR009042">
    <property type="entry name" value="RNA_pol_sigma70_r1_2"/>
</dbReference>
<dbReference type="SUPFAM" id="SSF88946">
    <property type="entry name" value="Sigma2 domain of RNA polymerase sigma factors"/>
    <property type="match status" value="1"/>
</dbReference>
<feature type="domain" description="RNA polymerase sigma-70" evidence="7">
    <location>
        <begin position="203"/>
        <end position="216"/>
    </location>
</feature>